<accession>A0A5B7IEH7</accession>
<evidence type="ECO:0000256" key="1">
    <source>
        <dbReference type="SAM" id="MobiDB-lite"/>
    </source>
</evidence>
<dbReference type="Proteomes" id="UP000324222">
    <property type="component" value="Unassembled WGS sequence"/>
</dbReference>
<dbReference type="AlphaFoldDB" id="A0A5B7IEH7"/>
<protein>
    <submittedName>
        <fullName evidence="2">Uncharacterized protein</fullName>
    </submittedName>
</protein>
<feature type="region of interest" description="Disordered" evidence="1">
    <location>
        <begin position="1"/>
        <end position="38"/>
    </location>
</feature>
<dbReference type="EMBL" id="VSRR010053819">
    <property type="protein sequence ID" value="MPC80366.1"/>
    <property type="molecule type" value="Genomic_DNA"/>
</dbReference>
<sequence length="75" mass="8433">MYAQTSHLAAKWEDGAARARRPHHAALRPSEDIAGTGREVAGARARELRLSERHTEAAGREVWKEVNLAMPREEF</sequence>
<organism evidence="2 3">
    <name type="scientific">Portunus trituberculatus</name>
    <name type="common">Swimming crab</name>
    <name type="synonym">Neptunus trituberculatus</name>
    <dbReference type="NCBI Taxonomy" id="210409"/>
    <lineage>
        <taxon>Eukaryota</taxon>
        <taxon>Metazoa</taxon>
        <taxon>Ecdysozoa</taxon>
        <taxon>Arthropoda</taxon>
        <taxon>Crustacea</taxon>
        <taxon>Multicrustacea</taxon>
        <taxon>Malacostraca</taxon>
        <taxon>Eumalacostraca</taxon>
        <taxon>Eucarida</taxon>
        <taxon>Decapoda</taxon>
        <taxon>Pleocyemata</taxon>
        <taxon>Brachyura</taxon>
        <taxon>Eubrachyura</taxon>
        <taxon>Portunoidea</taxon>
        <taxon>Portunidae</taxon>
        <taxon>Portuninae</taxon>
        <taxon>Portunus</taxon>
    </lineage>
</organism>
<evidence type="ECO:0000313" key="3">
    <source>
        <dbReference type="Proteomes" id="UP000324222"/>
    </source>
</evidence>
<keyword evidence="3" id="KW-1185">Reference proteome</keyword>
<gene>
    <name evidence="2" type="ORF">E2C01_074944</name>
</gene>
<name>A0A5B7IEH7_PORTR</name>
<evidence type="ECO:0000313" key="2">
    <source>
        <dbReference type="EMBL" id="MPC80366.1"/>
    </source>
</evidence>
<reference evidence="2 3" key="1">
    <citation type="submission" date="2019-05" db="EMBL/GenBank/DDBJ databases">
        <title>Another draft genome of Portunus trituberculatus and its Hox gene families provides insights of decapod evolution.</title>
        <authorList>
            <person name="Jeong J.-H."/>
            <person name="Song I."/>
            <person name="Kim S."/>
            <person name="Choi T."/>
            <person name="Kim D."/>
            <person name="Ryu S."/>
            <person name="Kim W."/>
        </authorList>
    </citation>
    <scope>NUCLEOTIDE SEQUENCE [LARGE SCALE GENOMIC DNA]</scope>
    <source>
        <tissue evidence="2">Muscle</tissue>
    </source>
</reference>
<comment type="caution">
    <text evidence="2">The sequence shown here is derived from an EMBL/GenBank/DDBJ whole genome shotgun (WGS) entry which is preliminary data.</text>
</comment>
<proteinExistence type="predicted"/>